<gene>
    <name evidence="4" type="ORF">ZOSMA_241G00130</name>
</gene>
<evidence type="ECO:0000259" key="3">
    <source>
        <dbReference type="Pfam" id="PF14432"/>
    </source>
</evidence>
<keyword evidence="1" id="KW-0677">Repeat</keyword>
<evidence type="ECO:0000313" key="4">
    <source>
        <dbReference type="EMBL" id="KMZ68291.1"/>
    </source>
</evidence>
<dbReference type="PANTHER" id="PTHR47926:SF408">
    <property type="entry name" value="DYW DOMAIN-CONTAINING PROTEIN"/>
    <property type="match status" value="1"/>
</dbReference>
<dbReference type="Proteomes" id="UP000036987">
    <property type="component" value="Unassembled WGS sequence"/>
</dbReference>
<dbReference type="InterPro" id="IPR002885">
    <property type="entry name" value="PPR_rpt"/>
</dbReference>
<dbReference type="Pfam" id="PF01535">
    <property type="entry name" value="PPR"/>
    <property type="match status" value="2"/>
</dbReference>
<dbReference type="Gene3D" id="1.25.40.10">
    <property type="entry name" value="Tetratricopeptide repeat domain"/>
    <property type="match status" value="3"/>
</dbReference>
<name>A0A0K9PH66_ZOSMR</name>
<accession>A0A0K9PH66</accession>
<evidence type="ECO:0000256" key="1">
    <source>
        <dbReference type="ARBA" id="ARBA00022737"/>
    </source>
</evidence>
<comment type="caution">
    <text evidence="4">The sequence shown here is derived from an EMBL/GenBank/DDBJ whole genome shotgun (WGS) entry which is preliminary data.</text>
</comment>
<dbReference type="GO" id="GO:0005739">
    <property type="term" value="C:mitochondrion"/>
    <property type="evidence" value="ECO:0000318"/>
    <property type="project" value="GO_Central"/>
</dbReference>
<sequence>MAMVQTDVILRKCNSLHHLKQLHAQLTLTGELRRTPSVRAKFVEHCAISVFGSIDYALAIFNHTPTRITNDWNAVIRGFTHGFYPQLAIEHFYRMIQHSSSRPDALTCSFTLKACAQISAMMETSQLHSQVRRLGFLADVMLGTTLVDAYAKAGRLGDAEKVFEEMGVKDIATWNALICGFAVGSRAGDVVRLFTRLRKSKDVRGGKPDDVTVIGALSACAQIGAVAEGEAVREYAVKNGLMRSSRVCNALIDMYSKCGYVDNAVEVFRSMPEKTLVSWNTVIMGLAMHGHGIDAVHVFDEMLATAVIRPDAVTYLAVLCGCTHTGLVEEGLHIFNTMSIPPNVKHYGAVVDLLGRSGRLSEAHAMITSMPLKTDVVLWQTLLGACKTHGNLSLAESVSTTLFKLGSNLCGDYVLLSNVYAMKQRWLDVGRVRDTMREKDVRKIPGFSLTDVDGTTHRFVNGGRDHERWVEISRSLDLISSKIRELGYVADTSSVLHDIEEQDKELAVFYHSEKLAIAFGLISITDRSLPIRVNKNLRICPDCHVLAKLVSHAFDRVIVVRDRSRFHRFERGLCSCGDYCFYGCTSGGMFTTSAICHSLSKDDIVSRKVHESNNDPNGGFLRWVFPLDNSLAPPPVPRSVAPIPKKLVVNHDLGIEGHLSFRGVQLEPEQFSVQCGLECVYLPGKRWTKMLEIIQSMEIHSFTTQKTSCVFVQVKNICPIHVPHAIIYLDTINVIFEEAPKSDLPLSLPVSCIEAGSDHSLPNLPLRRGEEHSFILKPSALLGRAFKDFGDKSPLKSNITKFGGGGALHSTNFAVLVSYRCNYTES</sequence>
<dbReference type="GO" id="GO:0003723">
    <property type="term" value="F:RNA binding"/>
    <property type="evidence" value="ECO:0007669"/>
    <property type="project" value="InterPro"/>
</dbReference>
<dbReference type="GO" id="GO:0080156">
    <property type="term" value="P:mitochondrial mRNA modification"/>
    <property type="evidence" value="ECO:0000318"/>
    <property type="project" value="GO_Central"/>
</dbReference>
<dbReference type="NCBIfam" id="TIGR00756">
    <property type="entry name" value="PPR"/>
    <property type="match status" value="3"/>
</dbReference>
<dbReference type="OrthoDB" id="185373at2759"/>
<proteinExistence type="predicted"/>
<dbReference type="InterPro" id="IPR046960">
    <property type="entry name" value="PPR_At4g14850-like_plant"/>
</dbReference>
<dbReference type="Pfam" id="PF20431">
    <property type="entry name" value="E_motif"/>
    <property type="match status" value="1"/>
</dbReference>
<dbReference type="Pfam" id="PF14432">
    <property type="entry name" value="DYW_deaminase"/>
    <property type="match status" value="1"/>
</dbReference>
<feature type="domain" description="DYW" evidence="3">
    <location>
        <begin position="487"/>
        <end position="579"/>
    </location>
</feature>
<dbReference type="Pfam" id="PF12854">
    <property type="entry name" value="PPR_1"/>
    <property type="match status" value="1"/>
</dbReference>
<dbReference type="InterPro" id="IPR046848">
    <property type="entry name" value="E_motif"/>
</dbReference>
<reference evidence="5" key="1">
    <citation type="journal article" date="2016" name="Nature">
        <title>The genome of the seagrass Zostera marina reveals angiosperm adaptation to the sea.</title>
        <authorList>
            <person name="Olsen J.L."/>
            <person name="Rouze P."/>
            <person name="Verhelst B."/>
            <person name="Lin Y.-C."/>
            <person name="Bayer T."/>
            <person name="Collen J."/>
            <person name="Dattolo E."/>
            <person name="De Paoli E."/>
            <person name="Dittami S."/>
            <person name="Maumus F."/>
            <person name="Michel G."/>
            <person name="Kersting A."/>
            <person name="Lauritano C."/>
            <person name="Lohaus R."/>
            <person name="Toepel M."/>
            <person name="Tonon T."/>
            <person name="Vanneste K."/>
            <person name="Amirebrahimi M."/>
            <person name="Brakel J."/>
            <person name="Bostroem C."/>
            <person name="Chovatia M."/>
            <person name="Grimwood J."/>
            <person name="Jenkins J.W."/>
            <person name="Jueterbock A."/>
            <person name="Mraz A."/>
            <person name="Stam W.T."/>
            <person name="Tice H."/>
            <person name="Bornberg-Bauer E."/>
            <person name="Green P.J."/>
            <person name="Pearson G.A."/>
            <person name="Procaccini G."/>
            <person name="Duarte C.M."/>
            <person name="Schmutz J."/>
            <person name="Reusch T.B.H."/>
            <person name="Van de Peer Y."/>
        </authorList>
    </citation>
    <scope>NUCLEOTIDE SEQUENCE [LARGE SCALE GENOMIC DNA]</scope>
    <source>
        <strain evidence="5">cv. Finnish</strain>
    </source>
</reference>
<dbReference type="Pfam" id="PF13041">
    <property type="entry name" value="PPR_2"/>
    <property type="match status" value="1"/>
</dbReference>
<dbReference type="InterPro" id="IPR032867">
    <property type="entry name" value="DYW_dom"/>
</dbReference>
<evidence type="ECO:0000313" key="5">
    <source>
        <dbReference type="Proteomes" id="UP000036987"/>
    </source>
</evidence>
<dbReference type="InterPro" id="IPR011990">
    <property type="entry name" value="TPR-like_helical_dom_sf"/>
</dbReference>
<dbReference type="AlphaFoldDB" id="A0A0K9PH66"/>
<dbReference type="EMBL" id="LFYR01000845">
    <property type="protein sequence ID" value="KMZ68291.1"/>
    <property type="molecule type" value="Genomic_DNA"/>
</dbReference>
<feature type="repeat" description="PPR" evidence="2">
    <location>
        <begin position="244"/>
        <end position="278"/>
    </location>
</feature>
<dbReference type="PANTHER" id="PTHR47926">
    <property type="entry name" value="PENTATRICOPEPTIDE REPEAT-CONTAINING PROTEIN"/>
    <property type="match status" value="1"/>
</dbReference>
<dbReference type="PROSITE" id="PS51375">
    <property type="entry name" value="PPR"/>
    <property type="match status" value="2"/>
</dbReference>
<dbReference type="OMA" id="DGLNVHE"/>
<feature type="repeat" description="PPR" evidence="2">
    <location>
        <begin position="139"/>
        <end position="173"/>
    </location>
</feature>
<protein>
    <submittedName>
        <fullName evidence="4">Pentatricopeptide repeat protein</fullName>
    </submittedName>
</protein>
<dbReference type="FunFam" id="1.25.40.10:FF:000184">
    <property type="entry name" value="Pentatricopeptide repeat-containing protein, chloroplastic"/>
    <property type="match status" value="1"/>
</dbReference>
<organism evidence="4 5">
    <name type="scientific">Zostera marina</name>
    <name type="common">Eelgrass</name>
    <dbReference type="NCBI Taxonomy" id="29655"/>
    <lineage>
        <taxon>Eukaryota</taxon>
        <taxon>Viridiplantae</taxon>
        <taxon>Streptophyta</taxon>
        <taxon>Embryophyta</taxon>
        <taxon>Tracheophyta</taxon>
        <taxon>Spermatophyta</taxon>
        <taxon>Magnoliopsida</taxon>
        <taxon>Liliopsida</taxon>
        <taxon>Zosteraceae</taxon>
        <taxon>Zostera</taxon>
    </lineage>
</organism>
<keyword evidence="5" id="KW-1185">Reference proteome</keyword>
<evidence type="ECO:0000256" key="2">
    <source>
        <dbReference type="PROSITE-ProRule" id="PRU00708"/>
    </source>
</evidence>
<dbReference type="GO" id="GO:0008270">
    <property type="term" value="F:zinc ion binding"/>
    <property type="evidence" value="ECO:0007669"/>
    <property type="project" value="InterPro"/>
</dbReference>